<keyword evidence="4" id="KW-1185">Reference proteome</keyword>
<dbReference type="PROSITE" id="PS51257">
    <property type="entry name" value="PROKAR_LIPOPROTEIN"/>
    <property type="match status" value="1"/>
</dbReference>
<dbReference type="PANTHER" id="PTHR47566">
    <property type="match status" value="1"/>
</dbReference>
<accession>A0A6I6K3C7</accession>
<gene>
    <name evidence="3" type="ORF">GM418_13805</name>
</gene>
<evidence type="ECO:0008006" key="5">
    <source>
        <dbReference type="Google" id="ProtNLM"/>
    </source>
</evidence>
<name>A0A6I6K3C7_9BACT</name>
<evidence type="ECO:0000313" key="3">
    <source>
        <dbReference type="EMBL" id="QGY48119.1"/>
    </source>
</evidence>
<dbReference type="KEGG" id="mcos:GM418_13805"/>
<dbReference type="Proteomes" id="UP000428260">
    <property type="component" value="Chromosome"/>
</dbReference>
<dbReference type="SUPFAM" id="SSF52058">
    <property type="entry name" value="L domain-like"/>
    <property type="match status" value="1"/>
</dbReference>
<dbReference type="InterPro" id="IPR052574">
    <property type="entry name" value="CDIRP"/>
</dbReference>
<dbReference type="EMBL" id="CP046401">
    <property type="protein sequence ID" value="QGY48119.1"/>
    <property type="molecule type" value="Genomic_DNA"/>
</dbReference>
<protein>
    <recommendedName>
        <fullName evidence="5">Leucine-rich repeat domain-containing protein</fullName>
    </recommendedName>
</protein>
<reference evidence="3 4" key="1">
    <citation type="submission" date="2019-11" db="EMBL/GenBank/DDBJ databases">
        <authorList>
            <person name="Zheng R.K."/>
            <person name="Sun C.M."/>
        </authorList>
    </citation>
    <scope>NUCLEOTIDE SEQUENCE [LARGE SCALE GENOMIC DNA]</scope>
    <source>
        <strain evidence="3 4">WC007</strain>
    </source>
</reference>
<evidence type="ECO:0000256" key="2">
    <source>
        <dbReference type="ARBA" id="ARBA00022737"/>
    </source>
</evidence>
<keyword evidence="1" id="KW-0433">Leucine-rich repeat</keyword>
<organism evidence="3 4">
    <name type="scientific">Maribellus comscasis</name>
    <dbReference type="NCBI Taxonomy" id="2681766"/>
    <lineage>
        <taxon>Bacteria</taxon>
        <taxon>Pseudomonadati</taxon>
        <taxon>Bacteroidota</taxon>
        <taxon>Bacteroidia</taxon>
        <taxon>Marinilabiliales</taxon>
        <taxon>Prolixibacteraceae</taxon>
        <taxon>Maribellus</taxon>
    </lineage>
</organism>
<dbReference type="AlphaFoldDB" id="A0A6I6K3C7"/>
<keyword evidence="2" id="KW-0677">Repeat</keyword>
<dbReference type="GO" id="GO:0035591">
    <property type="term" value="F:signaling adaptor activity"/>
    <property type="evidence" value="ECO:0007669"/>
    <property type="project" value="TreeGrafter"/>
</dbReference>
<sequence>MDGAKFSRSVLILLSLITLIFFIVSCTKDDERIDLINDFVYIPDNQFESILIEQNIDSDGVVNQKISGTDALGVTHLNLNFSNSNKYIRDLTGIEGFTNLTYLSASGHLIEDIDLSHNTQLDTVLLQANELYTILGLSKLESLTKLDVSWNLLDSLSFKSESIEVLLASHNHLKFVEIENANKLKSIILTSNKLTSVNLGTHPLLETLLLSDNRILTIDLGQNDNLSHLYISGNSLSELNVSSNQNLVELRVDRNPNLTCIQINNDQEIPTVSLSEYQELSTNCN</sequence>
<dbReference type="PANTHER" id="PTHR47566:SF1">
    <property type="entry name" value="PROTEIN NUD1"/>
    <property type="match status" value="1"/>
</dbReference>
<evidence type="ECO:0000256" key="1">
    <source>
        <dbReference type="ARBA" id="ARBA00022614"/>
    </source>
</evidence>
<evidence type="ECO:0000313" key="4">
    <source>
        <dbReference type="Proteomes" id="UP000428260"/>
    </source>
</evidence>
<dbReference type="Gene3D" id="3.80.10.10">
    <property type="entry name" value="Ribonuclease Inhibitor"/>
    <property type="match status" value="1"/>
</dbReference>
<proteinExistence type="predicted"/>
<dbReference type="InterPro" id="IPR032675">
    <property type="entry name" value="LRR_dom_sf"/>
</dbReference>